<evidence type="ECO:0008006" key="3">
    <source>
        <dbReference type="Google" id="ProtNLM"/>
    </source>
</evidence>
<evidence type="ECO:0000313" key="2">
    <source>
        <dbReference type="Proteomes" id="UP000319498"/>
    </source>
</evidence>
<name>A0ABQ0TBX5_9BACL</name>
<organism evidence="1 2">
    <name type="scientific">Brevibacillus formosus</name>
    <dbReference type="NCBI Taxonomy" id="54913"/>
    <lineage>
        <taxon>Bacteria</taxon>
        <taxon>Bacillati</taxon>
        <taxon>Bacillota</taxon>
        <taxon>Bacilli</taxon>
        <taxon>Bacillales</taxon>
        <taxon>Paenibacillaceae</taxon>
        <taxon>Brevibacillus</taxon>
    </lineage>
</organism>
<dbReference type="RefSeq" id="WP_106784860.1">
    <property type="nucleotide sequence ID" value="NZ_BJOL01000034.1"/>
</dbReference>
<keyword evidence="2" id="KW-1185">Reference proteome</keyword>
<reference evidence="1 2" key="1">
    <citation type="submission" date="2019-06" db="EMBL/GenBank/DDBJ databases">
        <title>Whole genome shotgun sequence of Brevibacillus formosus NBRC 15716.</title>
        <authorList>
            <person name="Hosoyama A."/>
            <person name="Uohara A."/>
            <person name="Ohji S."/>
            <person name="Ichikawa N."/>
        </authorList>
    </citation>
    <scope>NUCLEOTIDE SEQUENCE [LARGE SCALE GENOMIC DNA]</scope>
    <source>
        <strain evidence="1 2">NBRC 15716</strain>
    </source>
</reference>
<evidence type="ECO:0000313" key="1">
    <source>
        <dbReference type="EMBL" id="GED60812.1"/>
    </source>
</evidence>
<dbReference type="EMBL" id="BJOL01000034">
    <property type="protein sequence ID" value="GED60812.1"/>
    <property type="molecule type" value="Genomic_DNA"/>
</dbReference>
<accession>A0ABQ0TBX5</accession>
<proteinExistence type="predicted"/>
<comment type="caution">
    <text evidence="1">The sequence shown here is derived from an EMBL/GenBank/DDBJ whole genome shotgun (WGS) entry which is preliminary data.</text>
</comment>
<dbReference type="Proteomes" id="UP000319498">
    <property type="component" value="Unassembled WGS sequence"/>
</dbReference>
<protein>
    <recommendedName>
        <fullName evidence="3">HNH endonuclease 5 domain-containing protein</fullName>
    </recommendedName>
</protein>
<sequence>MHYLKFKREKIDRCNICSQIAQLTWDHVPPQGGYKVTEVEQESIIQYLTGGAKKSYTFSQNGVKYRSICGSCNNGLLGSRFDTVLNEFTTDIMLMVKTSIQLPKGIIRVKTRPGLLAKAVIGHMLSASGEYGESKFDDRFRKYVLDDSLISPEGLRIFYWIYPYSSIKIIRDVGMPKYRGSWEDFKRGIGIFSIMKYFPIGFIVSDVEKYEGLEELTQYCGSNLSDEAFIRINLHDVREEYWPEVGDDNILLGGNGLGNGVSALPRRRKKN</sequence>
<gene>
    <name evidence="1" type="ORF">BFO01nite_49440</name>
</gene>